<keyword evidence="3" id="KW-1185">Reference proteome</keyword>
<organism evidence="2 3">
    <name type="scientific">Paramecium tetraurelia</name>
    <dbReference type="NCBI Taxonomy" id="5888"/>
    <lineage>
        <taxon>Eukaryota</taxon>
        <taxon>Sar</taxon>
        <taxon>Alveolata</taxon>
        <taxon>Ciliophora</taxon>
        <taxon>Intramacronucleata</taxon>
        <taxon>Oligohymenophorea</taxon>
        <taxon>Peniculida</taxon>
        <taxon>Parameciidae</taxon>
        <taxon>Paramecium</taxon>
    </lineage>
</organism>
<name>A0DLG9_PARTE</name>
<keyword evidence="1" id="KW-1133">Transmembrane helix</keyword>
<gene>
    <name evidence="2" type="ORF">GSPATT00018203001</name>
</gene>
<feature type="transmembrane region" description="Helical" evidence="1">
    <location>
        <begin position="53"/>
        <end position="70"/>
    </location>
</feature>
<evidence type="ECO:0000313" key="2">
    <source>
        <dbReference type="EMBL" id="CAK83886.1"/>
    </source>
</evidence>
<dbReference type="AlphaFoldDB" id="A0DLG9"/>
<dbReference type="KEGG" id="ptm:GSPATT00018203001"/>
<reference evidence="2 3" key="1">
    <citation type="journal article" date="2006" name="Nature">
        <title>Global trends of whole-genome duplications revealed by the ciliate Paramecium tetraurelia.</title>
        <authorList>
            <consortium name="Genoscope"/>
            <person name="Aury J.-M."/>
            <person name="Jaillon O."/>
            <person name="Duret L."/>
            <person name="Noel B."/>
            <person name="Jubin C."/>
            <person name="Porcel B.M."/>
            <person name="Segurens B."/>
            <person name="Daubin V."/>
            <person name="Anthouard V."/>
            <person name="Aiach N."/>
            <person name="Arnaiz O."/>
            <person name="Billaut A."/>
            <person name="Beisson J."/>
            <person name="Blanc I."/>
            <person name="Bouhouche K."/>
            <person name="Camara F."/>
            <person name="Duharcourt S."/>
            <person name="Guigo R."/>
            <person name="Gogendeau D."/>
            <person name="Katinka M."/>
            <person name="Keller A.-M."/>
            <person name="Kissmehl R."/>
            <person name="Klotz C."/>
            <person name="Koll F."/>
            <person name="Le Moue A."/>
            <person name="Lepere C."/>
            <person name="Malinsky S."/>
            <person name="Nowacki M."/>
            <person name="Nowak J.K."/>
            <person name="Plattner H."/>
            <person name="Poulain J."/>
            <person name="Ruiz F."/>
            <person name="Serrano V."/>
            <person name="Zagulski M."/>
            <person name="Dessen P."/>
            <person name="Betermier M."/>
            <person name="Weissenbach J."/>
            <person name="Scarpelli C."/>
            <person name="Schachter V."/>
            <person name="Sperling L."/>
            <person name="Meyer E."/>
            <person name="Cohen J."/>
            <person name="Wincker P."/>
        </authorList>
    </citation>
    <scope>NUCLEOTIDE SEQUENCE [LARGE SCALE GENOMIC DNA]</scope>
    <source>
        <strain evidence="2 3">Stock d4-2</strain>
    </source>
</reference>
<evidence type="ECO:0008006" key="4">
    <source>
        <dbReference type="Google" id="ProtNLM"/>
    </source>
</evidence>
<feature type="transmembrane region" description="Helical" evidence="1">
    <location>
        <begin position="6"/>
        <end position="32"/>
    </location>
</feature>
<proteinExistence type="predicted"/>
<dbReference type="HOGENOM" id="CLU_2228403_0_0_1"/>
<accession>A0DLG9</accession>
<evidence type="ECO:0000313" key="3">
    <source>
        <dbReference type="Proteomes" id="UP000000600"/>
    </source>
</evidence>
<dbReference type="Proteomes" id="UP000000600">
    <property type="component" value="Unassembled WGS sequence"/>
</dbReference>
<dbReference type="InParanoid" id="A0DLG9"/>
<keyword evidence="1" id="KW-0812">Transmembrane</keyword>
<dbReference type="GeneID" id="5037068"/>
<dbReference type="EMBL" id="CT868485">
    <property type="protein sequence ID" value="CAK83886.1"/>
    <property type="molecule type" value="Genomic_DNA"/>
</dbReference>
<protein>
    <recommendedName>
        <fullName evidence="4">Transmembrane protein</fullName>
    </recommendedName>
</protein>
<keyword evidence="1" id="KW-0472">Membrane</keyword>
<dbReference type="RefSeq" id="XP_001451283.1">
    <property type="nucleotide sequence ID" value="XM_001451246.1"/>
</dbReference>
<sequence>MGLVYWLQQFLILLTEECTILIHIFMLKLLILKDTKGKFDLEQCLFYQNLERIGLGLLAIGAADTIQLFIQKLDFEKYLKYFQEIEQEQNQSGLESLCQQRRNKIS</sequence>
<evidence type="ECO:0000256" key="1">
    <source>
        <dbReference type="SAM" id="Phobius"/>
    </source>
</evidence>